<proteinExistence type="predicted"/>
<feature type="transmembrane region" description="Helical" evidence="1">
    <location>
        <begin position="116"/>
        <end position="134"/>
    </location>
</feature>
<evidence type="ECO:0000256" key="1">
    <source>
        <dbReference type="SAM" id="Phobius"/>
    </source>
</evidence>
<organism evidence="4 5">
    <name type="scientific">Kineococcus gynurae</name>
    <dbReference type="NCBI Taxonomy" id="452979"/>
    <lineage>
        <taxon>Bacteria</taxon>
        <taxon>Bacillati</taxon>
        <taxon>Actinomycetota</taxon>
        <taxon>Actinomycetes</taxon>
        <taxon>Kineosporiales</taxon>
        <taxon>Kineosporiaceae</taxon>
        <taxon>Kineococcus</taxon>
    </lineage>
</organism>
<dbReference type="RefSeq" id="WP_380135018.1">
    <property type="nucleotide sequence ID" value="NZ_JBHLUI010000003.1"/>
</dbReference>
<gene>
    <name evidence="4" type="ORF">ACFFVI_09230</name>
</gene>
<dbReference type="Gene3D" id="3.30.70.270">
    <property type="match status" value="1"/>
</dbReference>
<feature type="transmembrane region" description="Helical" evidence="1">
    <location>
        <begin position="212"/>
        <end position="231"/>
    </location>
</feature>
<dbReference type="InterPro" id="IPR029787">
    <property type="entry name" value="Nucleotide_cyclase"/>
</dbReference>
<dbReference type="SMART" id="SM00267">
    <property type="entry name" value="GGDEF"/>
    <property type="match status" value="1"/>
</dbReference>
<feature type="transmembrane region" description="Helical" evidence="1">
    <location>
        <begin position="268"/>
        <end position="290"/>
    </location>
</feature>
<accession>A0ABV5LSW5</accession>
<feature type="transmembrane region" description="Helical" evidence="1">
    <location>
        <begin position="78"/>
        <end position="96"/>
    </location>
</feature>
<dbReference type="InterPro" id="IPR000160">
    <property type="entry name" value="GGDEF_dom"/>
</dbReference>
<name>A0ABV5LSW5_9ACTN</name>
<protein>
    <submittedName>
        <fullName evidence="4">Bifunctional diguanylate cyclase/phosphodiesterase</fullName>
    </submittedName>
</protein>
<dbReference type="Pfam" id="PF00563">
    <property type="entry name" value="EAL"/>
    <property type="match status" value="1"/>
</dbReference>
<keyword evidence="1" id="KW-0472">Membrane</keyword>
<feature type="transmembrane region" description="Helical" evidence="1">
    <location>
        <begin position="46"/>
        <end position="66"/>
    </location>
</feature>
<keyword evidence="5" id="KW-1185">Reference proteome</keyword>
<keyword evidence="1" id="KW-1133">Transmembrane helix</keyword>
<dbReference type="SUPFAM" id="SSF55073">
    <property type="entry name" value="Nucleotide cyclase"/>
    <property type="match status" value="1"/>
</dbReference>
<dbReference type="InterPro" id="IPR035919">
    <property type="entry name" value="EAL_sf"/>
</dbReference>
<dbReference type="PANTHER" id="PTHR44757">
    <property type="entry name" value="DIGUANYLATE CYCLASE DGCP"/>
    <property type="match status" value="1"/>
</dbReference>
<dbReference type="SUPFAM" id="SSF141868">
    <property type="entry name" value="EAL domain-like"/>
    <property type="match status" value="1"/>
</dbReference>
<evidence type="ECO:0000313" key="5">
    <source>
        <dbReference type="Proteomes" id="UP001589748"/>
    </source>
</evidence>
<dbReference type="CDD" id="cd01949">
    <property type="entry name" value="GGDEF"/>
    <property type="match status" value="1"/>
</dbReference>
<feature type="transmembrane region" description="Helical" evidence="1">
    <location>
        <begin position="237"/>
        <end position="256"/>
    </location>
</feature>
<dbReference type="PANTHER" id="PTHR44757:SF2">
    <property type="entry name" value="BIOFILM ARCHITECTURE MAINTENANCE PROTEIN MBAA"/>
    <property type="match status" value="1"/>
</dbReference>
<evidence type="ECO:0000259" key="3">
    <source>
        <dbReference type="PROSITE" id="PS50887"/>
    </source>
</evidence>
<feature type="transmembrane region" description="Helical" evidence="1">
    <location>
        <begin position="146"/>
        <end position="168"/>
    </location>
</feature>
<feature type="domain" description="EAL" evidence="2">
    <location>
        <begin position="513"/>
        <end position="767"/>
    </location>
</feature>
<dbReference type="PROSITE" id="PS50883">
    <property type="entry name" value="EAL"/>
    <property type="match status" value="1"/>
</dbReference>
<comment type="caution">
    <text evidence="4">The sequence shown here is derived from an EMBL/GenBank/DDBJ whole genome shotgun (WGS) entry which is preliminary data.</text>
</comment>
<dbReference type="InterPro" id="IPR001633">
    <property type="entry name" value="EAL_dom"/>
</dbReference>
<dbReference type="NCBIfam" id="TIGR00254">
    <property type="entry name" value="GGDEF"/>
    <property type="match status" value="1"/>
</dbReference>
<evidence type="ECO:0000313" key="4">
    <source>
        <dbReference type="EMBL" id="MFB9377153.1"/>
    </source>
</evidence>
<dbReference type="Gene3D" id="3.20.20.450">
    <property type="entry name" value="EAL domain"/>
    <property type="match status" value="1"/>
</dbReference>
<sequence>MARPSEGFAPGRRGDRLGHPVTRAACLAVALAAGAMGPLSTGGGRLGAVIGFGLSVAVFGFCAVVVSLRAARPAADELMWRWLSVAVALLGVGALVEAGGRLTAALGGTPWLPEGAALLVLLVPALSASWASLVHRRRGRHDAGEYVNGVGGLILTTASALLLLALLAPDTYRSLPAWRLHLTALLAGTLVVTVAALFVIGAVSRPLARASLWGLGLGFSPVILAIVRFGLTGHGLGTLVLLWTIPVVLTTVVATLPERPLPDLVPRISSTWFVVGLLALAILLLGVAALSPLFGLGVPGGIVAPVLYVLVGAACVSGRGVQLVRDLASLAETRQQALTDELTGLANRRSLLRELEAATGRAGSDVALLIADLDGFATVNGRFGHAAGDEALREVAATLVGAAPSGTLVARLGGDEFAVLLPGCAEGAAVEVARHLHDVVEARLAADHRFAPVGISIGVAGDGYREVGAPDLRPGDLLRRADTALSRAKGDPAGVGLYDAEADERARDQAVLLGDLTAMFADATRLEEELVVFYQPQLAAGETRVVGVEALVRWRHPERGILPPMDFLTMVEDNGLMAELSFHVLRRAVTEAAGWSCDGVPLRISVNLSTSTLVHPDLLLAVEDALEVGGLVPGRLVLEVTETTLMSDPDTALEITRRLTSRGVQLSIDDYGTGYSSLAYLTDLPASELKLDRAFTRRLLAEPRTTAIVAATVALSHRLGLRVVAEGVEDADTLRVLARLGADESQGFLHSRPLPPTDFAAWLSAQPGGNAATRTAPATARADRIPFARRAGGPTRPLTPA</sequence>
<evidence type="ECO:0000259" key="2">
    <source>
        <dbReference type="PROSITE" id="PS50883"/>
    </source>
</evidence>
<reference evidence="4 5" key="1">
    <citation type="submission" date="2024-09" db="EMBL/GenBank/DDBJ databases">
        <authorList>
            <person name="Sun Q."/>
            <person name="Mori K."/>
        </authorList>
    </citation>
    <scope>NUCLEOTIDE SEQUENCE [LARGE SCALE GENOMIC DNA]</scope>
    <source>
        <strain evidence="4 5">TISTR 1856</strain>
    </source>
</reference>
<dbReference type="SMART" id="SM00052">
    <property type="entry name" value="EAL"/>
    <property type="match status" value="1"/>
</dbReference>
<feature type="transmembrane region" description="Helical" evidence="1">
    <location>
        <begin position="21"/>
        <end position="40"/>
    </location>
</feature>
<dbReference type="EMBL" id="JBHMDM010000004">
    <property type="protein sequence ID" value="MFB9377153.1"/>
    <property type="molecule type" value="Genomic_DNA"/>
</dbReference>
<dbReference type="InterPro" id="IPR052155">
    <property type="entry name" value="Biofilm_reg_signaling"/>
</dbReference>
<dbReference type="Proteomes" id="UP001589748">
    <property type="component" value="Unassembled WGS sequence"/>
</dbReference>
<feature type="domain" description="GGDEF" evidence="3">
    <location>
        <begin position="364"/>
        <end position="503"/>
    </location>
</feature>
<dbReference type="CDD" id="cd01948">
    <property type="entry name" value="EAL"/>
    <property type="match status" value="1"/>
</dbReference>
<feature type="transmembrane region" description="Helical" evidence="1">
    <location>
        <begin position="180"/>
        <end position="200"/>
    </location>
</feature>
<dbReference type="Pfam" id="PF00990">
    <property type="entry name" value="GGDEF"/>
    <property type="match status" value="1"/>
</dbReference>
<dbReference type="InterPro" id="IPR043128">
    <property type="entry name" value="Rev_trsase/Diguanyl_cyclase"/>
</dbReference>
<dbReference type="PROSITE" id="PS50887">
    <property type="entry name" value="GGDEF"/>
    <property type="match status" value="1"/>
</dbReference>
<keyword evidence="1" id="KW-0812">Transmembrane</keyword>